<dbReference type="OrthoDB" id="10804at10239"/>
<feature type="coiled-coil region" evidence="1">
    <location>
        <begin position="242"/>
        <end position="269"/>
    </location>
</feature>
<feature type="compositionally biased region" description="Polar residues" evidence="2">
    <location>
        <begin position="322"/>
        <end position="334"/>
    </location>
</feature>
<feature type="region of interest" description="Disordered" evidence="2">
    <location>
        <begin position="321"/>
        <end position="352"/>
    </location>
</feature>
<dbReference type="KEGG" id="vg:3294247"/>
<reference evidence="3 5" key="1">
    <citation type="journal article" date="2005" name="PLoS Biol.">
        <title>Three Prochlorococcus cyanophage genomes: signature features and ecological interpretations.</title>
        <authorList>
            <person name="Sullivan M.B."/>
            <person name="Coleman M.L."/>
            <person name="Weigele P."/>
            <person name="Rohwer F."/>
            <person name="Chisholm S.W."/>
        </authorList>
    </citation>
    <scope>NUCLEOTIDE SEQUENCE</scope>
</reference>
<reference evidence="3 5" key="3">
    <citation type="journal article" date="2010" name="Environ. Microbiol.">
        <title>Genomic analysis of oceanic cyanobacterial myoviruses compared with T4-like myoviruses from diverse hosts and environments.</title>
        <authorList>
            <person name="Sullivan M.B."/>
            <person name="Huang K.H."/>
            <person name="Ignacio-Espinoza J.C."/>
            <person name="Berlin A.M."/>
            <person name="Kelly L."/>
            <person name="Weigele P.R."/>
            <person name="DeFrancesco A.S."/>
            <person name="Kern S.E."/>
            <person name="Thompson L.R."/>
            <person name="Young S."/>
            <person name="Yandava C."/>
            <person name="Fu R."/>
            <person name="Krastins B."/>
            <person name="Chase M."/>
            <person name="Sarracino D."/>
            <person name="Osburne M.S."/>
            <person name="Henn M.R."/>
            <person name="Chisholm S.W."/>
        </authorList>
    </citation>
    <scope>NUCLEOTIDE SEQUENCE [LARGE SCALE GENOMIC DNA]</scope>
</reference>
<sequence length="366" mass="40476">MENIEENVVTKGAAAADPAPKAGVPVEDLGGPTPENYRPDDDSAKLKDPAATLAQVKDVVNAKAAKAEAVSDELEDGQEVVAEDEVATEEGTEVVAEEETSEEEATEVVAEEEVTEEEVIEEINVEEDLQALIAGEELSEEFQDKARTIFETAIKTKVVEIKEELNESYAKALVEELDTIKTGLTERVDSYLEYVADEWVQENQLAVEAGLKTEMTESFLEGMKSLFEEHYVTIPEEKYDVLNSMVDKLDEMENKLNEQIERNVALNSRLAESTADVIFADVAEGLADTQKEKLATLAENVEFESETDYREKLGTLKESYFPSKTSAPKSTSENLSEEVSTEEVASEEVNPRMQAYLDTLSRAAHK</sequence>
<evidence type="ECO:0000313" key="4">
    <source>
        <dbReference type="EMBL" id="ACY76013.1"/>
    </source>
</evidence>
<proteinExistence type="predicted"/>
<evidence type="ECO:0000256" key="2">
    <source>
        <dbReference type="SAM" id="MobiDB-lite"/>
    </source>
</evidence>
<evidence type="ECO:0000313" key="3">
    <source>
        <dbReference type="EMBL" id="AAX44512.1"/>
    </source>
</evidence>
<dbReference type="EMBL" id="GU071092">
    <property type="protein sequence ID" value="ACY76013.1"/>
    <property type="molecule type" value="Genomic_DNA"/>
</dbReference>
<organismHost>
    <name type="scientific">Prochlorococcus</name>
    <dbReference type="NCBI Taxonomy" id="1218"/>
</organismHost>
<dbReference type="EMBL" id="AY939844">
    <property type="protein sequence ID" value="AAX44512.1"/>
    <property type="molecule type" value="Genomic_DNA"/>
</dbReference>
<dbReference type="RefSeq" id="YP_214366.1">
    <property type="nucleotide sequence ID" value="NC_006883.2"/>
</dbReference>
<feature type="compositionally biased region" description="Acidic residues" evidence="2">
    <location>
        <begin position="335"/>
        <end position="346"/>
    </location>
</feature>
<reference evidence="4 6" key="2">
    <citation type="submission" date="2009-10" db="EMBL/GenBank/DDBJ databases">
        <title>The Genome Sequence of Prochlorococcus phage P-SSM2.</title>
        <authorList>
            <consortium name="The Broad Institute Genome Sequencing Platform"/>
            <person name="Henn M.R."/>
            <person name="Sullivan M.S."/>
            <person name="Osburne M.S."/>
            <person name="Levin J."/>
            <person name="Malboeuf C."/>
            <person name="Casali M."/>
            <person name="Russ C."/>
            <person name="Lennon N."/>
            <person name="Chapman S.B."/>
            <person name="Erlich R."/>
            <person name="Young S.K."/>
            <person name="Koehrsen M."/>
            <person name="Yandava C."/>
            <person name="Zeng Q."/>
            <person name="Alvarado L."/>
            <person name="Anderson S."/>
            <person name="Berlin A."/>
            <person name="Borenstein D."/>
            <person name="Chen Z."/>
            <person name="Engels R."/>
            <person name="Freedman E."/>
            <person name="Gellesch M."/>
            <person name="Goldberg J."/>
            <person name="Green L."/>
            <person name="Griggs A."/>
            <person name="Gujja S."/>
            <person name="Heilman E.R."/>
            <person name="Heiman D."/>
            <person name="Hepburn T."/>
            <person name="Howarth C."/>
            <person name="Jen D."/>
            <person name="Larson L."/>
            <person name="Lewis B."/>
            <person name="Mehta T."/>
            <person name="Park D."/>
            <person name="Pearson M."/>
            <person name="Richards J."/>
            <person name="Rizzolo K."/>
            <person name="Roberts A."/>
            <person name="Ryan E."/>
            <person name="Saif S."/>
            <person name="Shea T."/>
            <person name="Shenoy N."/>
            <person name="Sisk P."/>
            <person name="Stolte C."/>
            <person name="Sykes S."/>
            <person name="Walk T."/>
            <person name="White J."/>
            <person name="Yu Q."/>
            <person name="Coleman M.L."/>
            <person name="Huang K.H."/>
            <person name="Weigele P.R."/>
            <person name="DeFrancesco A.S."/>
            <person name="Kern S.E."/>
            <person name="Thompson L.R."/>
            <person name="Fu R."/>
            <person name="Hombeck B."/>
            <person name="Chisholm S.W."/>
            <person name="Haas B."/>
            <person name="Nusbaum C."/>
            <person name="Birren B."/>
        </authorList>
    </citation>
    <scope>NUCLEOTIDE SEQUENCE [LARGE SCALE GENOMIC DNA]</scope>
    <source>
        <strain evidence="4">P-SSM2</strain>
    </source>
</reference>
<dbReference type="GeneID" id="3294247"/>
<gene>
    <name evidence="3" type="primary">gp22</name>
    <name evidence="4" type="ORF">PCMG_00137</name>
    <name evidence="3" type="ORF">PSSM2_134</name>
</gene>
<feature type="compositionally biased region" description="Low complexity" evidence="2">
    <location>
        <begin position="11"/>
        <end position="23"/>
    </location>
</feature>
<protein>
    <submittedName>
        <fullName evidence="4">Gp22</fullName>
    </submittedName>
    <submittedName>
        <fullName evidence="3">T4-like prohead core scaffold protein</fullName>
    </submittedName>
</protein>
<dbReference type="Proteomes" id="UP000000991">
    <property type="component" value="Segment"/>
</dbReference>
<organism evidence="3 5">
    <name type="scientific">Prochlorococcus phage P-SSM2</name>
    <dbReference type="NCBI Taxonomy" id="268746"/>
    <lineage>
        <taxon>Viruses</taxon>
        <taxon>Duplodnaviria</taxon>
        <taxon>Heunggongvirae</taxon>
        <taxon>Uroviricota</taxon>
        <taxon>Caudoviricetes</taxon>
        <taxon>Pantevenvirales</taxon>
        <taxon>Kyanoviridae</taxon>
        <taxon>Salacisavirus</taxon>
        <taxon>Salacisavirus pssm2</taxon>
    </lineage>
</organism>
<feature type="region of interest" description="Disordered" evidence="2">
    <location>
        <begin position="69"/>
        <end position="102"/>
    </location>
</feature>
<feature type="region of interest" description="Disordered" evidence="2">
    <location>
        <begin position="1"/>
        <end position="45"/>
    </location>
</feature>
<evidence type="ECO:0000256" key="1">
    <source>
        <dbReference type="SAM" id="Coils"/>
    </source>
</evidence>
<keyword evidence="5" id="KW-1185">Reference proteome</keyword>
<dbReference type="InterPro" id="IPR057966">
    <property type="entry name" value="T4_SCAF"/>
</dbReference>
<keyword evidence="1" id="KW-0175">Coiled coil</keyword>
<accession>Q58MM0</accession>
<evidence type="ECO:0000313" key="6">
    <source>
        <dbReference type="Proteomes" id="UP000013923"/>
    </source>
</evidence>
<dbReference type="Pfam" id="PF25623">
    <property type="entry name" value="T4_CASP"/>
    <property type="match status" value="1"/>
</dbReference>
<dbReference type="Proteomes" id="UP000013923">
    <property type="component" value="Genome"/>
</dbReference>
<feature type="compositionally biased region" description="Acidic residues" evidence="2">
    <location>
        <begin position="70"/>
        <end position="102"/>
    </location>
</feature>
<evidence type="ECO:0000313" key="5">
    <source>
        <dbReference type="Proteomes" id="UP000000991"/>
    </source>
</evidence>
<name>Q58MM0_BPPRM</name>